<dbReference type="Pfam" id="PF00190">
    <property type="entry name" value="Cupin_1"/>
    <property type="match status" value="1"/>
</dbReference>
<dbReference type="FunFam" id="2.60.120.10:FF:000025">
    <property type="entry name" value="germin-like protein subfamily 2 member 1"/>
    <property type="match status" value="1"/>
</dbReference>
<evidence type="ECO:0000256" key="12">
    <source>
        <dbReference type="PIRSR" id="PIRSR601929-3"/>
    </source>
</evidence>
<dbReference type="PRINTS" id="PR00325">
    <property type="entry name" value="GERMIN"/>
</dbReference>
<evidence type="ECO:0000256" key="6">
    <source>
        <dbReference type="ARBA" id="ARBA00022729"/>
    </source>
</evidence>
<keyword evidence="3" id="KW-0052">Apoplast</keyword>
<evidence type="ECO:0000256" key="3">
    <source>
        <dbReference type="ARBA" id="ARBA00022523"/>
    </source>
</evidence>
<feature type="binding site" evidence="10">
    <location>
        <position position="121"/>
    </location>
    <ligand>
        <name>oxalate</name>
        <dbReference type="ChEBI" id="CHEBI:30623"/>
    </ligand>
</feature>
<evidence type="ECO:0000256" key="7">
    <source>
        <dbReference type="ARBA" id="ARBA00023157"/>
    </source>
</evidence>
<evidence type="ECO:0000256" key="9">
    <source>
        <dbReference type="ARBA" id="ARBA00023211"/>
    </source>
</evidence>
<dbReference type="EMBL" id="JAYMYQ010000010">
    <property type="protein sequence ID" value="KAK7307173.1"/>
    <property type="molecule type" value="Genomic_DNA"/>
</dbReference>
<name>A0AAN9PRP8_CANGL</name>
<keyword evidence="4" id="KW-0964">Secreted</keyword>
<feature type="binding site" evidence="11">
    <location>
        <position position="121"/>
    </location>
    <ligand>
        <name>Mn(2+)</name>
        <dbReference type="ChEBI" id="CHEBI:29035"/>
    </ligand>
</feature>
<protein>
    <recommendedName>
        <fullName evidence="14">Cupin type-1 domain-containing protein</fullName>
    </recommendedName>
</protein>
<dbReference type="InterPro" id="IPR006045">
    <property type="entry name" value="Cupin_1"/>
</dbReference>
<keyword evidence="5 10" id="KW-0479">Metal-binding</keyword>
<sequence>MITKMSAHFHPLPILLFTLSLLLGQIRPDPDPIQDYCVADNKNKFFINGVPCINPEEVSSSDFVTSALSKSGNTSNMFGFSVTATNTVNLPGLNTLGLVLVRVDIAGNGIVPPHSHPRASEVTTCLKGLLLVGFIDTSNRVFTQNLNPGESFVFPKGLLHFLFNRDSREPALALSGLNSQNPGAQIASLASFASKPPLRNEILEKAFQISGREVETIRRNLAVVKSSEAILLFVPNLCCIELIFVVDMLQIMQLANASMIEVLEKLHDMTRMKKIASQDEIAIAMISPYAKNFPNKMSCVGKKTRDDRNPIQIKQGTTVSYSYALCLAHTMNGPHTKELNQ</sequence>
<dbReference type="PANTHER" id="PTHR31238">
    <property type="entry name" value="GERMIN-LIKE PROTEIN SUBFAMILY 3 MEMBER 3"/>
    <property type="match status" value="1"/>
</dbReference>
<dbReference type="CDD" id="cd02241">
    <property type="entry name" value="cupin_OxOx"/>
    <property type="match status" value="1"/>
</dbReference>
<comment type="subcellular location">
    <subcellularLocation>
        <location evidence="1">Secreted</location>
        <location evidence="1">Extracellular space</location>
        <location evidence="1">Apoplast</location>
    </subcellularLocation>
</comment>
<evidence type="ECO:0000256" key="13">
    <source>
        <dbReference type="SAM" id="SignalP"/>
    </source>
</evidence>
<evidence type="ECO:0000256" key="11">
    <source>
        <dbReference type="PIRSR" id="PIRSR601929-2"/>
    </source>
</evidence>
<dbReference type="InterPro" id="IPR011051">
    <property type="entry name" value="RmlC_Cupin_sf"/>
</dbReference>
<comment type="similarity">
    <text evidence="2">Belongs to the germin family.</text>
</comment>
<evidence type="ECO:0000256" key="4">
    <source>
        <dbReference type="ARBA" id="ARBA00022525"/>
    </source>
</evidence>
<evidence type="ECO:0000256" key="5">
    <source>
        <dbReference type="ARBA" id="ARBA00022723"/>
    </source>
</evidence>
<dbReference type="AlphaFoldDB" id="A0AAN9PRP8"/>
<dbReference type="PROSITE" id="PS00725">
    <property type="entry name" value="GERMIN"/>
    <property type="match status" value="1"/>
</dbReference>
<reference evidence="15 16" key="1">
    <citation type="submission" date="2024-01" db="EMBL/GenBank/DDBJ databases">
        <title>The genomes of 5 underutilized Papilionoideae crops provide insights into root nodulation and disease resistanc.</title>
        <authorList>
            <person name="Jiang F."/>
        </authorList>
    </citation>
    <scope>NUCLEOTIDE SEQUENCE [LARGE SCALE GENOMIC DNA]</scope>
    <source>
        <strain evidence="15">LVBAO_FW01</strain>
        <tissue evidence="15">Leaves</tissue>
    </source>
</reference>
<dbReference type="Proteomes" id="UP001367508">
    <property type="component" value="Unassembled WGS sequence"/>
</dbReference>
<feature type="signal peptide" evidence="13">
    <location>
        <begin position="1"/>
        <end position="28"/>
    </location>
</feature>
<keyword evidence="8" id="KW-0325">Glycoprotein</keyword>
<dbReference type="GO" id="GO:0010497">
    <property type="term" value="P:plasmodesmata-mediated intercellular transport"/>
    <property type="evidence" value="ECO:0007669"/>
    <property type="project" value="UniProtKB-ARBA"/>
</dbReference>
<dbReference type="InterPro" id="IPR014710">
    <property type="entry name" value="RmlC-like_jellyroll"/>
</dbReference>
<keyword evidence="9 10" id="KW-0464">Manganese</keyword>
<dbReference type="InterPro" id="IPR001929">
    <property type="entry name" value="Germin"/>
</dbReference>
<feature type="binding site" evidence="11">
    <location>
        <position position="116"/>
    </location>
    <ligand>
        <name>Mn(2+)</name>
        <dbReference type="ChEBI" id="CHEBI:29035"/>
    </ligand>
</feature>
<comment type="caution">
    <text evidence="15">The sequence shown here is derived from an EMBL/GenBank/DDBJ whole genome shotgun (WGS) entry which is preliminary data.</text>
</comment>
<dbReference type="SMART" id="SM00835">
    <property type="entry name" value="Cupin_1"/>
    <property type="match status" value="1"/>
</dbReference>
<feature type="disulfide bond" evidence="12">
    <location>
        <begin position="37"/>
        <end position="52"/>
    </location>
</feature>
<feature type="chain" id="PRO_5043033917" description="Cupin type-1 domain-containing protein" evidence="13">
    <location>
        <begin position="29"/>
        <end position="341"/>
    </location>
</feature>
<keyword evidence="16" id="KW-1185">Reference proteome</keyword>
<evidence type="ECO:0000256" key="1">
    <source>
        <dbReference type="ARBA" id="ARBA00004271"/>
    </source>
</evidence>
<dbReference type="SUPFAM" id="SSF51182">
    <property type="entry name" value="RmlC-like cupins"/>
    <property type="match status" value="1"/>
</dbReference>
<keyword evidence="6 13" id="KW-0732">Signal</keyword>
<keyword evidence="7 12" id="KW-1015">Disulfide bond</keyword>
<evidence type="ECO:0000256" key="2">
    <source>
        <dbReference type="ARBA" id="ARBA00007456"/>
    </source>
</evidence>
<gene>
    <name evidence="15" type="ORF">VNO77_39999</name>
</gene>
<dbReference type="GO" id="GO:0048046">
    <property type="term" value="C:apoplast"/>
    <property type="evidence" value="ECO:0007669"/>
    <property type="project" value="UniProtKB-SubCell"/>
</dbReference>
<feature type="binding site" evidence="11">
    <location>
        <position position="114"/>
    </location>
    <ligand>
        <name>Mn(2+)</name>
        <dbReference type="ChEBI" id="CHEBI:29035"/>
    </ligand>
</feature>
<evidence type="ECO:0000256" key="10">
    <source>
        <dbReference type="PIRSR" id="PIRSR601929-1"/>
    </source>
</evidence>
<feature type="binding site" evidence="10">
    <location>
        <position position="116"/>
    </location>
    <ligand>
        <name>oxalate</name>
        <dbReference type="ChEBI" id="CHEBI:30623"/>
    </ligand>
</feature>
<dbReference type="InterPro" id="IPR019780">
    <property type="entry name" value="Germin_Mn-BS"/>
</dbReference>
<dbReference type="GO" id="GO:0009506">
    <property type="term" value="C:plasmodesma"/>
    <property type="evidence" value="ECO:0007669"/>
    <property type="project" value="UniProtKB-ARBA"/>
</dbReference>
<feature type="domain" description="Cupin type-1" evidence="14">
    <location>
        <begin position="66"/>
        <end position="215"/>
    </location>
</feature>
<dbReference type="GO" id="GO:2000280">
    <property type="term" value="P:regulation of root development"/>
    <property type="evidence" value="ECO:0007669"/>
    <property type="project" value="UniProtKB-ARBA"/>
</dbReference>
<evidence type="ECO:0000256" key="8">
    <source>
        <dbReference type="ARBA" id="ARBA00023180"/>
    </source>
</evidence>
<feature type="binding site" evidence="11">
    <location>
        <position position="160"/>
    </location>
    <ligand>
        <name>Mn(2+)</name>
        <dbReference type="ChEBI" id="CHEBI:29035"/>
    </ligand>
</feature>
<dbReference type="Gene3D" id="2.60.120.10">
    <property type="entry name" value="Jelly Rolls"/>
    <property type="match status" value="1"/>
</dbReference>
<accession>A0AAN9PRP8</accession>
<evidence type="ECO:0000259" key="14">
    <source>
        <dbReference type="SMART" id="SM00835"/>
    </source>
</evidence>
<evidence type="ECO:0000313" key="16">
    <source>
        <dbReference type="Proteomes" id="UP001367508"/>
    </source>
</evidence>
<evidence type="ECO:0000313" key="15">
    <source>
        <dbReference type="EMBL" id="KAK7307173.1"/>
    </source>
</evidence>
<organism evidence="15 16">
    <name type="scientific">Canavalia gladiata</name>
    <name type="common">Sword bean</name>
    <name type="synonym">Dolichos gladiatus</name>
    <dbReference type="NCBI Taxonomy" id="3824"/>
    <lineage>
        <taxon>Eukaryota</taxon>
        <taxon>Viridiplantae</taxon>
        <taxon>Streptophyta</taxon>
        <taxon>Embryophyta</taxon>
        <taxon>Tracheophyta</taxon>
        <taxon>Spermatophyta</taxon>
        <taxon>Magnoliopsida</taxon>
        <taxon>eudicotyledons</taxon>
        <taxon>Gunneridae</taxon>
        <taxon>Pentapetalae</taxon>
        <taxon>rosids</taxon>
        <taxon>fabids</taxon>
        <taxon>Fabales</taxon>
        <taxon>Fabaceae</taxon>
        <taxon>Papilionoideae</taxon>
        <taxon>50 kb inversion clade</taxon>
        <taxon>NPAAA clade</taxon>
        <taxon>indigoferoid/millettioid clade</taxon>
        <taxon>Phaseoleae</taxon>
        <taxon>Canavalia</taxon>
    </lineage>
</organism>
<dbReference type="GO" id="GO:0030145">
    <property type="term" value="F:manganese ion binding"/>
    <property type="evidence" value="ECO:0007669"/>
    <property type="project" value="InterPro"/>
</dbReference>
<proteinExistence type="inferred from homology"/>